<gene>
    <name evidence="2" type="ORF">HCN08_26525</name>
</gene>
<reference evidence="2 3" key="1">
    <citation type="submission" date="2020-03" db="EMBL/GenBank/DDBJ databases">
        <title>WGS of actinomycetes isolated from Thailand.</title>
        <authorList>
            <person name="Thawai C."/>
        </authorList>
    </citation>
    <scope>NUCLEOTIDE SEQUENCE [LARGE SCALE GENOMIC DNA]</scope>
    <source>
        <strain evidence="2 3">PRB2-1</strain>
    </source>
</reference>
<evidence type="ECO:0000313" key="3">
    <source>
        <dbReference type="Proteomes" id="UP000734511"/>
    </source>
</evidence>
<evidence type="ECO:0000256" key="1">
    <source>
        <dbReference type="SAM" id="MobiDB-lite"/>
    </source>
</evidence>
<protein>
    <recommendedName>
        <fullName evidence="4">Lipoprotein</fullName>
    </recommendedName>
</protein>
<feature type="compositionally biased region" description="Gly residues" evidence="1">
    <location>
        <begin position="11"/>
        <end position="20"/>
    </location>
</feature>
<evidence type="ECO:0000313" key="2">
    <source>
        <dbReference type="EMBL" id="NJP46934.1"/>
    </source>
</evidence>
<organism evidence="2 3">
    <name type="scientific">Actinacidiphila epipremni</name>
    <dbReference type="NCBI Taxonomy" id="2053013"/>
    <lineage>
        <taxon>Bacteria</taxon>
        <taxon>Bacillati</taxon>
        <taxon>Actinomycetota</taxon>
        <taxon>Actinomycetes</taxon>
        <taxon>Kitasatosporales</taxon>
        <taxon>Streptomycetaceae</taxon>
        <taxon>Actinacidiphila</taxon>
    </lineage>
</organism>
<proteinExistence type="predicted"/>
<name>A0ABX0ZYZ3_9ACTN</name>
<keyword evidence="3" id="KW-1185">Reference proteome</keyword>
<sequence length="152" mass="14292">MAAALALGGCSGGGGGGKQASGGASTPAADSSAATPASTPTASATGTATGSAPPPGSSGAGTQTVEGVWLAADDATKVQLVLGKGEAALTSTHLCGGGYTGKGPITITLTCMDGDTERTAGHGVLTPDGATLTVQWTDGPTDVFSRTGLPSD</sequence>
<dbReference type="RefSeq" id="WP_167985775.1">
    <property type="nucleotide sequence ID" value="NZ_JAATEJ010000025.1"/>
</dbReference>
<comment type="caution">
    <text evidence="2">The sequence shown here is derived from an EMBL/GenBank/DDBJ whole genome shotgun (WGS) entry which is preliminary data.</text>
</comment>
<dbReference type="Proteomes" id="UP000734511">
    <property type="component" value="Unassembled WGS sequence"/>
</dbReference>
<dbReference type="EMBL" id="JAATEJ010000025">
    <property type="protein sequence ID" value="NJP46934.1"/>
    <property type="molecule type" value="Genomic_DNA"/>
</dbReference>
<feature type="region of interest" description="Disordered" evidence="1">
    <location>
        <begin position="11"/>
        <end position="65"/>
    </location>
</feature>
<evidence type="ECO:0008006" key="4">
    <source>
        <dbReference type="Google" id="ProtNLM"/>
    </source>
</evidence>
<accession>A0ABX0ZYZ3</accession>
<feature type="compositionally biased region" description="Low complexity" evidence="1">
    <location>
        <begin position="21"/>
        <end position="51"/>
    </location>
</feature>